<dbReference type="InterPro" id="IPR021158">
    <property type="entry name" value="Pept_M10A_Zn_BS"/>
</dbReference>
<dbReference type="SMART" id="SM00235">
    <property type="entry name" value="ZnMc"/>
    <property type="match status" value="1"/>
</dbReference>
<evidence type="ECO:0000256" key="14">
    <source>
        <dbReference type="PIRSR" id="PIRSR621190-2"/>
    </source>
</evidence>
<dbReference type="InterPro" id="IPR006026">
    <property type="entry name" value="Peptidase_Metallo"/>
</dbReference>
<feature type="binding site" evidence="14">
    <location>
        <position position="217"/>
    </location>
    <ligand>
        <name>Zn(2+)</name>
        <dbReference type="ChEBI" id="CHEBI:29105"/>
        <label>2</label>
        <note>catalytic</note>
    </ligand>
</feature>
<feature type="domain" description="Peptidase metallopeptidase" evidence="17">
    <location>
        <begin position="103"/>
        <end position="263"/>
    </location>
</feature>
<evidence type="ECO:0000256" key="13">
    <source>
        <dbReference type="PIRSR" id="PIRSR621190-1"/>
    </source>
</evidence>
<sequence length="333" mass="37508">MAAMPLTRLWVVCLLPSHLALPLPQEVGDSNKLQWEQAQNYLQRFYFLDSETKDANSFKDKLKEMQKFFHLPLTGKLSSHIIEIMHKPRCGVPDVAEYSLFKNKPKWTSRVVTYRIISYTSDLPRVKVDEIVAKALSLWSKEIPLSFRRIRFGIADIQIGFARGAHGDFNPFDGPGNILAHAFSPGPGLGGDAHFDKDEHWTDGSSLGINFLYAATHELGHSLGLSHSDNPNAVMYPTYRNGDVHSFALAKDDVEGVQELYGNIYDFKKEKRLKKEIETSGRISIHSASGRCVDYRTRMNRRSSRPPPSMPFILPLAVVALDTALPSPEEKLL</sequence>
<dbReference type="GO" id="GO:0030198">
    <property type="term" value="P:extracellular matrix organization"/>
    <property type="evidence" value="ECO:0007669"/>
    <property type="project" value="TreeGrafter"/>
</dbReference>
<evidence type="ECO:0000256" key="8">
    <source>
        <dbReference type="ARBA" id="ARBA00022801"/>
    </source>
</evidence>
<feature type="binding site" evidence="14">
    <location>
        <position position="173"/>
    </location>
    <ligand>
        <name>Ca(2+)</name>
        <dbReference type="ChEBI" id="CHEBI:29108"/>
        <label>3</label>
    </ligand>
</feature>
<comment type="similarity">
    <text evidence="2">Belongs to the peptidase M10A family.</text>
</comment>
<keyword evidence="4" id="KW-0272">Extracellular matrix</keyword>
<evidence type="ECO:0000256" key="15">
    <source>
        <dbReference type="PIRSR" id="PIRSR621190-5"/>
    </source>
</evidence>
<evidence type="ECO:0000256" key="16">
    <source>
        <dbReference type="SAM" id="SignalP"/>
    </source>
</evidence>
<comment type="subcellular location">
    <subcellularLocation>
        <location evidence="1">Secreted</location>
        <location evidence="1">Extracellular space</location>
        <location evidence="1">Extracellular matrix</location>
    </subcellularLocation>
</comment>
<dbReference type="PANTHER" id="PTHR10201">
    <property type="entry name" value="MATRIX METALLOPROTEINASE"/>
    <property type="match status" value="1"/>
</dbReference>
<dbReference type="GO" id="GO:0031012">
    <property type="term" value="C:extracellular matrix"/>
    <property type="evidence" value="ECO:0007669"/>
    <property type="project" value="InterPro"/>
</dbReference>
<dbReference type="SUPFAM" id="SSF47090">
    <property type="entry name" value="PGBD-like"/>
    <property type="match status" value="1"/>
</dbReference>
<dbReference type="Proteomes" id="UP000028990">
    <property type="component" value="Unassembled WGS sequence"/>
</dbReference>
<keyword evidence="9 14" id="KW-0862">Zinc</keyword>
<accession>A0A091DS72</accession>
<dbReference type="CDD" id="cd04278">
    <property type="entry name" value="ZnMc_MMP"/>
    <property type="match status" value="1"/>
</dbReference>
<evidence type="ECO:0000256" key="1">
    <source>
        <dbReference type="ARBA" id="ARBA00004498"/>
    </source>
</evidence>
<evidence type="ECO:0000256" key="11">
    <source>
        <dbReference type="ARBA" id="ARBA00023049"/>
    </source>
</evidence>
<feature type="binding site" evidence="14">
    <location>
        <position position="181"/>
    </location>
    <ligand>
        <name>Zn(2+)</name>
        <dbReference type="ChEBI" id="CHEBI:29105"/>
        <label>1</label>
    </ligand>
</feature>
<evidence type="ECO:0000256" key="4">
    <source>
        <dbReference type="ARBA" id="ARBA00022530"/>
    </source>
</evidence>
<evidence type="ECO:0000256" key="9">
    <source>
        <dbReference type="ARBA" id="ARBA00022833"/>
    </source>
</evidence>
<keyword evidence="10 14" id="KW-0106">Calcium</keyword>
<reference evidence="18 19" key="1">
    <citation type="submission" date="2013-11" db="EMBL/GenBank/DDBJ databases">
        <title>The Damaraland mole rat (Fukomys damarensis) genome and evolution of African mole rats.</title>
        <authorList>
            <person name="Gladyshev V.N."/>
            <person name="Fang X."/>
        </authorList>
    </citation>
    <scope>NUCLEOTIDE SEQUENCE [LARGE SCALE GENOMIC DNA]</scope>
    <source>
        <tissue evidence="18">Liver</tissue>
    </source>
</reference>
<evidence type="ECO:0000256" key="12">
    <source>
        <dbReference type="ARBA" id="ARBA00023145"/>
    </source>
</evidence>
<feature type="binding site" evidence="14">
    <location>
        <position position="227"/>
    </location>
    <ligand>
        <name>Zn(2+)</name>
        <dbReference type="ChEBI" id="CHEBI:29105"/>
        <label>2</label>
        <note>catalytic</note>
    </ligand>
</feature>
<dbReference type="STRING" id="885580.ENSFDAP00000001917"/>
<dbReference type="PANTHER" id="PTHR10201:SF143">
    <property type="entry name" value="MATRILYSIN"/>
    <property type="match status" value="1"/>
</dbReference>
<feature type="binding site" evidence="14">
    <location>
        <position position="221"/>
    </location>
    <ligand>
        <name>Zn(2+)</name>
        <dbReference type="ChEBI" id="CHEBI:29105"/>
        <label>2</label>
        <note>catalytic</note>
    </ligand>
</feature>
<evidence type="ECO:0000313" key="18">
    <source>
        <dbReference type="EMBL" id="KFO25631.1"/>
    </source>
</evidence>
<evidence type="ECO:0000256" key="6">
    <source>
        <dbReference type="ARBA" id="ARBA00022723"/>
    </source>
</evidence>
<dbReference type="InterPro" id="IPR002477">
    <property type="entry name" value="Peptidoglycan-bd-like"/>
</dbReference>
<evidence type="ECO:0000313" key="19">
    <source>
        <dbReference type="Proteomes" id="UP000028990"/>
    </source>
</evidence>
<feature type="binding site" evidence="14">
    <location>
        <position position="192"/>
    </location>
    <ligand>
        <name>Ca(2+)</name>
        <dbReference type="ChEBI" id="CHEBI:29108"/>
        <label>2</label>
    </ligand>
</feature>
<dbReference type="eggNOG" id="KOG1565">
    <property type="taxonomic scope" value="Eukaryota"/>
</dbReference>
<dbReference type="GO" id="GO:0006508">
    <property type="term" value="P:proteolysis"/>
    <property type="evidence" value="ECO:0007669"/>
    <property type="project" value="UniProtKB-KW"/>
</dbReference>
<evidence type="ECO:0000256" key="10">
    <source>
        <dbReference type="ARBA" id="ARBA00022837"/>
    </source>
</evidence>
<feature type="active site" evidence="13">
    <location>
        <position position="218"/>
    </location>
</feature>
<feature type="short sequence motif" description="Cysteine switch" evidence="15">
    <location>
        <begin position="88"/>
        <end position="95"/>
    </location>
</feature>
<dbReference type="PRINTS" id="PR00138">
    <property type="entry name" value="MATRIXIN"/>
</dbReference>
<dbReference type="GO" id="GO:0030574">
    <property type="term" value="P:collagen catabolic process"/>
    <property type="evidence" value="ECO:0007669"/>
    <property type="project" value="TreeGrafter"/>
</dbReference>
<feature type="binding site" evidence="14">
    <location>
        <position position="122"/>
    </location>
    <ligand>
        <name>Ca(2+)</name>
        <dbReference type="ChEBI" id="CHEBI:29108"/>
        <label>1</label>
    </ligand>
</feature>
<dbReference type="Gene3D" id="3.40.390.10">
    <property type="entry name" value="Collagenase (Catalytic Domain)"/>
    <property type="match status" value="1"/>
</dbReference>
<proteinExistence type="inferred from homology"/>
<feature type="binding site" evidence="14">
    <location>
        <position position="174"/>
    </location>
    <ligand>
        <name>Ca(2+)</name>
        <dbReference type="ChEBI" id="CHEBI:29108"/>
        <label>3</label>
    </ligand>
</feature>
<name>A0A091DS72_FUKDA</name>
<feature type="binding site" evidence="14">
    <location>
        <position position="168"/>
    </location>
    <ligand>
        <name>Zn(2+)</name>
        <dbReference type="ChEBI" id="CHEBI:29105"/>
        <label>1</label>
    </ligand>
</feature>
<comment type="cofactor">
    <cofactor evidence="14">
        <name>Ca(2+)</name>
        <dbReference type="ChEBI" id="CHEBI:29108"/>
    </cofactor>
    <text evidence="14">Can bind about 5 Ca(2+) ions per subunit.</text>
</comment>
<evidence type="ECO:0000256" key="7">
    <source>
        <dbReference type="ARBA" id="ARBA00022729"/>
    </source>
</evidence>
<dbReference type="PROSITE" id="PS00546">
    <property type="entry name" value="CYSTEINE_SWITCH"/>
    <property type="match status" value="1"/>
</dbReference>
<dbReference type="GO" id="GO:0004222">
    <property type="term" value="F:metalloendopeptidase activity"/>
    <property type="evidence" value="ECO:0007669"/>
    <property type="project" value="InterPro"/>
</dbReference>
<dbReference type="GO" id="GO:0005615">
    <property type="term" value="C:extracellular space"/>
    <property type="evidence" value="ECO:0007669"/>
    <property type="project" value="TreeGrafter"/>
</dbReference>
<dbReference type="EMBL" id="KN123344">
    <property type="protein sequence ID" value="KFO25631.1"/>
    <property type="molecule type" value="Genomic_DNA"/>
</dbReference>
<keyword evidence="8" id="KW-0378">Hydrolase</keyword>
<keyword evidence="6 14" id="KW-0479">Metal-binding</keyword>
<evidence type="ECO:0000256" key="5">
    <source>
        <dbReference type="ARBA" id="ARBA00022670"/>
    </source>
</evidence>
<feature type="binding site" evidence="14">
    <location>
        <position position="235"/>
    </location>
    <ligand>
        <name>Zn(2+)</name>
        <dbReference type="ChEBI" id="CHEBI:29105"/>
        <label>2</label>
        <note>catalytic</note>
    </ligand>
</feature>
<protein>
    <submittedName>
        <fullName evidence="18">Matrilysin</fullName>
    </submittedName>
</protein>
<keyword evidence="3" id="KW-0964">Secreted</keyword>
<keyword evidence="19" id="KW-1185">Reference proteome</keyword>
<feature type="signal peptide" evidence="16">
    <location>
        <begin position="1"/>
        <end position="20"/>
    </location>
</feature>
<keyword evidence="11" id="KW-0482">Metalloprotease</keyword>
<dbReference type="InterPro" id="IPR021190">
    <property type="entry name" value="Pept_M10A"/>
</dbReference>
<keyword evidence="12" id="KW-0865">Zymogen</keyword>
<keyword evidence="7 16" id="KW-0732">Signal</keyword>
<dbReference type="InterPro" id="IPR033739">
    <property type="entry name" value="M10A_MMP"/>
</dbReference>
<dbReference type="InterPro" id="IPR036365">
    <property type="entry name" value="PGBD-like_sf"/>
</dbReference>
<dbReference type="InterPro" id="IPR001818">
    <property type="entry name" value="Pept_M10_metallopeptidase"/>
</dbReference>
<dbReference type="Pfam" id="PF00413">
    <property type="entry name" value="Peptidase_M10"/>
    <property type="match status" value="1"/>
</dbReference>
<feature type="chain" id="PRO_5001873366" evidence="16">
    <location>
        <begin position="21"/>
        <end position="333"/>
    </location>
</feature>
<feature type="binding site" evidence="14">
    <location>
        <position position="199"/>
    </location>
    <ligand>
        <name>Ca(2+)</name>
        <dbReference type="ChEBI" id="CHEBI:29108"/>
        <label>1</label>
    </ligand>
</feature>
<dbReference type="GO" id="GO:0008270">
    <property type="term" value="F:zinc ion binding"/>
    <property type="evidence" value="ECO:0007669"/>
    <property type="project" value="InterPro"/>
</dbReference>
<dbReference type="InterPro" id="IPR024079">
    <property type="entry name" value="MetalloPept_cat_dom_sf"/>
</dbReference>
<dbReference type="OMA" id="GINFLYV"/>
<organism evidence="18 19">
    <name type="scientific">Fukomys damarensis</name>
    <name type="common">Damaraland mole rat</name>
    <name type="synonym">Cryptomys damarensis</name>
    <dbReference type="NCBI Taxonomy" id="885580"/>
    <lineage>
        <taxon>Eukaryota</taxon>
        <taxon>Metazoa</taxon>
        <taxon>Chordata</taxon>
        <taxon>Craniata</taxon>
        <taxon>Vertebrata</taxon>
        <taxon>Euteleostomi</taxon>
        <taxon>Mammalia</taxon>
        <taxon>Eutheria</taxon>
        <taxon>Euarchontoglires</taxon>
        <taxon>Glires</taxon>
        <taxon>Rodentia</taxon>
        <taxon>Hystricomorpha</taxon>
        <taxon>Bathyergidae</taxon>
        <taxon>Fukomys</taxon>
    </lineage>
</organism>
<evidence type="ECO:0000256" key="3">
    <source>
        <dbReference type="ARBA" id="ARBA00022525"/>
    </source>
</evidence>
<gene>
    <name evidence="18" type="ORF">H920_12970</name>
</gene>
<dbReference type="Pfam" id="PF01471">
    <property type="entry name" value="PG_binding_1"/>
    <property type="match status" value="1"/>
</dbReference>
<feature type="binding site" description="in inhibited form" evidence="14">
    <location>
        <position position="90"/>
    </location>
    <ligand>
        <name>Zn(2+)</name>
        <dbReference type="ChEBI" id="CHEBI:29105"/>
        <label>2</label>
        <note>catalytic</note>
    </ligand>
</feature>
<comment type="cofactor">
    <cofactor evidence="14">
        <name>Zn(2+)</name>
        <dbReference type="ChEBI" id="CHEBI:29105"/>
    </cofactor>
    <text evidence="14">Binds 2 Zn(2+) ions per subunit.</text>
</comment>
<dbReference type="SUPFAM" id="SSF55486">
    <property type="entry name" value="Metalloproteases ('zincins'), catalytic domain"/>
    <property type="match status" value="1"/>
</dbReference>
<dbReference type="FunFam" id="3.40.390.10:FF:000007">
    <property type="entry name" value="Collagenase 3"/>
    <property type="match status" value="1"/>
</dbReference>
<dbReference type="MEROPS" id="M10.008"/>
<feature type="binding site" evidence="14">
    <location>
        <position position="194"/>
    </location>
    <ligand>
        <name>Zn(2+)</name>
        <dbReference type="ChEBI" id="CHEBI:29105"/>
        <label>1</label>
    </ligand>
</feature>
<keyword evidence="5" id="KW-0645">Protease</keyword>
<feature type="binding site" evidence="14">
    <location>
        <position position="156"/>
    </location>
    <ligand>
        <name>Ca(2+)</name>
        <dbReference type="ChEBI" id="CHEBI:29108"/>
        <label>2</label>
    </ligand>
</feature>
<feature type="binding site" evidence="14">
    <location>
        <position position="166"/>
    </location>
    <ligand>
        <name>Zn(2+)</name>
        <dbReference type="ChEBI" id="CHEBI:29105"/>
        <label>1</label>
    </ligand>
</feature>
<feature type="binding site" evidence="14">
    <location>
        <position position="199"/>
    </location>
    <ligand>
        <name>Ca(2+)</name>
        <dbReference type="ChEBI" id="CHEBI:29108"/>
        <label>3</label>
    </ligand>
</feature>
<feature type="binding site" evidence="14">
    <location>
        <position position="196"/>
    </location>
    <ligand>
        <name>Ca(2+)</name>
        <dbReference type="ChEBI" id="CHEBI:29108"/>
        <label>3</label>
    </ligand>
</feature>
<evidence type="ECO:0000256" key="2">
    <source>
        <dbReference type="ARBA" id="ARBA00010370"/>
    </source>
</evidence>
<feature type="binding site" evidence="14">
    <location>
        <position position="190"/>
    </location>
    <ligand>
        <name>Ca(2+)</name>
        <dbReference type="ChEBI" id="CHEBI:29108"/>
        <label>2</label>
    </ligand>
</feature>
<dbReference type="AlphaFoldDB" id="A0A091DS72"/>
<evidence type="ECO:0000259" key="17">
    <source>
        <dbReference type="SMART" id="SM00235"/>
    </source>
</evidence>